<protein>
    <recommendedName>
        <fullName evidence="7">Tol-Pal system protein TolB</fullName>
    </recommendedName>
</protein>
<evidence type="ECO:0000256" key="7">
    <source>
        <dbReference type="HAMAP-Rule" id="MF_00671"/>
    </source>
</evidence>
<dbReference type="Proteomes" id="UP000282597">
    <property type="component" value="Chromosome"/>
</dbReference>
<dbReference type="InterPro" id="IPR007195">
    <property type="entry name" value="TolB_N"/>
</dbReference>
<dbReference type="GO" id="GO:0051301">
    <property type="term" value="P:cell division"/>
    <property type="evidence" value="ECO:0007669"/>
    <property type="project" value="UniProtKB-UniRule"/>
</dbReference>
<dbReference type="Pfam" id="PF07676">
    <property type="entry name" value="PD40"/>
    <property type="match status" value="5"/>
</dbReference>
<name>A0A2Z6EXW5_9BURK</name>
<dbReference type="Pfam" id="PF04052">
    <property type="entry name" value="TolB_N"/>
    <property type="match status" value="1"/>
</dbReference>
<comment type="subunit">
    <text evidence="7">The Tol-Pal system is composed of five core proteins: the inner membrane proteins TolA, TolQ and TolR, the periplasmic protein TolB and the outer membrane protein Pal. They form a network linking the inner and outer membranes and the peptidoglycan layer.</text>
</comment>
<dbReference type="PANTHER" id="PTHR36842">
    <property type="entry name" value="PROTEIN TOLB HOMOLOG"/>
    <property type="match status" value="1"/>
</dbReference>
<evidence type="ECO:0000256" key="4">
    <source>
        <dbReference type="ARBA" id="ARBA00022729"/>
    </source>
</evidence>
<dbReference type="AlphaFoldDB" id="A0A2Z6EXW5"/>
<keyword evidence="4 7" id="KW-0732">Signal</keyword>
<gene>
    <name evidence="7" type="primary">tolB</name>
    <name evidence="8" type="ORF">MCB1EB_1794</name>
</gene>
<evidence type="ECO:0000256" key="1">
    <source>
        <dbReference type="ARBA" id="ARBA00004418"/>
    </source>
</evidence>
<evidence type="ECO:0000256" key="5">
    <source>
        <dbReference type="ARBA" id="ARBA00022764"/>
    </source>
</evidence>
<accession>A0A2Z6EXW5</accession>
<dbReference type="InterPro" id="IPR011659">
    <property type="entry name" value="WD40"/>
</dbReference>
<evidence type="ECO:0000313" key="8">
    <source>
        <dbReference type="EMBL" id="BBE09955.1"/>
    </source>
</evidence>
<dbReference type="Gene3D" id="2.120.10.30">
    <property type="entry name" value="TolB, C-terminal domain"/>
    <property type="match status" value="1"/>
</dbReference>
<dbReference type="InterPro" id="IPR011042">
    <property type="entry name" value="6-blade_b-propeller_TolB-like"/>
</dbReference>
<sequence precursor="true">MNLIIQFILRTVTIGCLFAATTAAHAQLNIDIAGVGSNFLPIAIANFRDEGAAPQQVSEIIRADLARSGRFTNLNAGLTPISETNAVDLNSWRAKGADALVTGSVTHLANGQYEVRFRLYDTVKQQDLSGLSLVSPASELRLSAHKIADYIYQKLLGERGIFATRISYVTRTSGRYQLQRADSDGQNARTVLTSSEPIISPAWSPNGTKVAYVSFERKKPVIYVQDLVSEQRIVASNQKGNNSAPAWSPDGNQLAVALSLTGNTQIYLINANGSGLRRLSNSHSIDTEPRFSPDGQYIYFTSDRGGAPQIYRMSIHGEANTGAAQRMTFKGSENTSPRLSPDGKLLAYISRVNGALKLYIQELSTGETIALTDTHYDESPSFSANSKYILYATRVEQRGVLAAVSTDGRTRQILSIKDGDIREPSWGPFTQ</sequence>
<dbReference type="HAMAP" id="MF_00671">
    <property type="entry name" value="TolB"/>
    <property type="match status" value="1"/>
</dbReference>
<dbReference type="RefSeq" id="WP_045364948.1">
    <property type="nucleotide sequence ID" value="NZ_AP018150.1"/>
</dbReference>
<dbReference type="SUPFAM" id="SSF69304">
    <property type="entry name" value="Tricorn protease N-terminal domain"/>
    <property type="match status" value="1"/>
</dbReference>
<comment type="function">
    <text evidence="7">Part of the Tol-Pal system, which plays a role in outer membrane invagination during cell division and is important for maintaining outer membrane integrity.</text>
</comment>
<dbReference type="NCBIfam" id="TIGR02800">
    <property type="entry name" value="propeller_TolB"/>
    <property type="match status" value="1"/>
</dbReference>
<evidence type="ECO:0000256" key="6">
    <source>
        <dbReference type="ARBA" id="ARBA00023306"/>
    </source>
</evidence>
<evidence type="ECO:0000256" key="2">
    <source>
        <dbReference type="ARBA" id="ARBA00009820"/>
    </source>
</evidence>
<dbReference type="Gene3D" id="3.40.50.10070">
    <property type="entry name" value="TolB, N-terminal domain"/>
    <property type="match status" value="1"/>
</dbReference>
<feature type="chain" id="PRO_5041748983" description="Tol-Pal system protein TolB" evidence="7">
    <location>
        <begin position="27"/>
        <end position="431"/>
    </location>
</feature>
<evidence type="ECO:0000256" key="3">
    <source>
        <dbReference type="ARBA" id="ARBA00022618"/>
    </source>
</evidence>
<dbReference type="PANTHER" id="PTHR36842:SF1">
    <property type="entry name" value="PROTEIN TOLB"/>
    <property type="match status" value="1"/>
</dbReference>
<dbReference type="EMBL" id="AP018150">
    <property type="protein sequence ID" value="BBE09955.1"/>
    <property type="molecule type" value="Genomic_DNA"/>
</dbReference>
<dbReference type="GO" id="GO:0042597">
    <property type="term" value="C:periplasmic space"/>
    <property type="evidence" value="ECO:0007669"/>
    <property type="project" value="UniProtKB-SubCell"/>
</dbReference>
<organism evidence="8 9">
    <name type="scientific">Mycoavidus cysteinexigens</name>
    <dbReference type="NCBI Taxonomy" id="1553431"/>
    <lineage>
        <taxon>Bacteria</taxon>
        <taxon>Pseudomonadati</taxon>
        <taxon>Pseudomonadota</taxon>
        <taxon>Betaproteobacteria</taxon>
        <taxon>Burkholderiales</taxon>
        <taxon>Burkholderiaceae</taxon>
        <taxon>Mycoavidus</taxon>
    </lineage>
</organism>
<keyword evidence="5 7" id="KW-0574">Periplasm</keyword>
<feature type="signal peptide" evidence="7">
    <location>
        <begin position="1"/>
        <end position="26"/>
    </location>
</feature>
<comment type="similarity">
    <text evidence="2 7">Belongs to the TolB family.</text>
</comment>
<dbReference type="GO" id="GO:0017038">
    <property type="term" value="P:protein import"/>
    <property type="evidence" value="ECO:0007669"/>
    <property type="project" value="InterPro"/>
</dbReference>
<evidence type="ECO:0000313" key="9">
    <source>
        <dbReference type="Proteomes" id="UP000282597"/>
    </source>
</evidence>
<reference evidence="8 9" key="1">
    <citation type="journal article" date="2018" name="Microbes Environ.">
        <title>Comparative Genomic Insights into Endofungal Lifestyles of Two Bacterial Endosymbionts, Mycoavidus cysteinexigens and Burkholderia rhizoxinica.</title>
        <authorList>
            <person name="Sharmin D."/>
            <person name="Guo Y."/>
            <person name="Nishizawa T."/>
            <person name="Ohshima S."/>
            <person name="Sato Y."/>
            <person name="Takashima Y."/>
            <person name="Narisawa K."/>
            <person name="Ohta H."/>
        </authorList>
    </citation>
    <scope>NUCLEOTIDE SEQUENCE [LARGE SCALE GENOMIC DNA]</scope>
    <source>
        <strain evidence="8 9">B1-EB</strain>
    </source>
</reference>
<keyword evidence="3 7" id="KW-0132">Cell division</keyword>
<dbReference type="KEGG" id="mcys:MCB1EB_1794"/>
<dbReference type="SUPFAM" id="SSF52964">
    <property type="entry name" value="TolB, N-terminal domain"/>
    <property type="match status" value="1"/>
</dbReference>
<comment type="subcellular location">
    <subcellularLocation>
        <location evidence="1 7">Periplasm</location>
    </subcellularLocation>
</comment>
<dbReference type="InterPro" id="IPR014167">
    <property type="entry name" value="Tol-Pal_TolB"/>
</dbReference>
<keyword evidence="6 7" id="KW-0131">Cell cycle</keyword>
<keyword evidence="9" id="KW-1185">Reference proteome</keyword>
<proteinExistence type="inferred from homology"/>